<proteinExistence type="inferred from homology"/>
<keyword evidence="3" id="KW-0378">Hydrolase</keyword>
<dbReference type="Gene3D" id="3.40.630.30">
    <property type="match status" value="1"/>
</dbReference>
<dbReference type="InterPro" id="IPR020476">
    <property type="entry name" value="Nudix_hydrolase"/>
</dbReference>
<organism evidence="6 7">
    <name type="scientific">Pinctada imbricata</name>
    <name type="common">Atlantic pearl-oyster</name>
    <name type="synonym">Pinctada martensii</name>
    <dbReference type="NCBI Taxonomy" id="66713"/>
    <lineage>
        <taxon>Eukaryota</taxon>
        <taxon>Metazoa</taxon>
        <taxon>Spiralia</taxon>
        <taxon>Lophotrochozoa</taxon>
        <taxon>Mollusca</taxon>
        <taxon>Bivalvia</taxon>
        <taxon>Autobranchia</taxon>
        <taxon>Pteriomorphia</taxon>
        <taxon>Pterioida</taxon>
        <taxon>Pterioidea</taxon>
        <taxon>Pteriidae</taxon>
        <taxon>Pinctada</taxon>
    </lineage>
</organism>
<dbReference type="FunFam" id="3.90.79.10:FF:000015">
    <property type="entry name" value="Nudix hydrolase 8"/>
    <property type="match status" value="1"/>
</dbReference>
<evidence type="ECO:0000256" key="4">
    <source>
        <dbReference type="SAM" id="MobiDB-lite"/>
    </source>
</evidence>
<dbReference type="GO" id="GO:0035529">
    <property type="term" value="F:NADH pyrophosphatase activity"/>
    <property type="evidence" value="ECO:0007669"/>
    <property type="project" value="TreeGrafter"/>
</dbReference>
<dbReference type="Proteomes" id="UP001186944">
    <property type="component" value="Unassembled WGS sequence"/>
</dbReference>
<dbReference type="PRINTS" id="PR01356">
    <property type="entry name" value="GFGPROTEIN"/>
</dbReference>
<dbReference type="PANTHER" id="PTHR13994">
    <property type="entry name" value="NUDIX HYDROLASE RELATED"/>
    <property type="match status" value="1"/>
</dbReference>
<dbReference type="PROSITE" id="PS00893">
    <property type="entry name" value="NUDIX_BOX"/>
    <property type="match status" value="1"/>
</dbReference>
<dbReference type="CDD" id="cd04670">
    <property type="entry name" value="NUDIX_ASFGF2_Nudt6"/>
    <property type="match status" value="1"/>
</dbReference>
<dbReference type="Gene3D" id="3.30.160.20">
    <property type="match status" value="1"/>
</dbReference>
<dbReference type="InterPro" id="IPR000086">
    <property type="entry name" value="NUDIX_hydrolase_dom"/>
</dbReference>
<evidence type="ECO:0000259" key="5">
    <source>
        <dbReference type="PROSITE" id="PS51462"/>
    </source>
</evidence>
<name>A0AA88XGZ2_PINIB</name>
<dbReference type="PROSITE" id="PS51462">
    <property type="entry name" value="NUDIX"/>
    <property type="match status" value="1"/>
</dbReference>
<feature type="domain" description="Nudix hydrolase" evidence="5">
    <location>
        <begin position="310"/>
        <end position="443"/>
    </location>
</feature>
<dbReference type="PRINTS" id="PR00502">
    <property type="entry name" value="NUDIXFAMILY"/>
</dbReference>
<evidence type="ECO:0000313" key="7">
    <source>
        <dbReference type="Proteomes" id="UP001186944"/>
    </source>
</evidence>
<protein>
    <recommendedName>
        <fullName evidence="5">Nudix hydrolase domain-containing protein</fullName>
    </recommendedName>
</protein>
<evidence type="ECO:0000256" key="3">
    <source>
        <dbReference type="ARBA" id="ARBA00022801"/>
    </source>
</evidence>
<sequence length="495" mass="57232">MMRPAVLRRVCDKKFAVHQCYTCNFDCRKDRFAGIISNLAPSPLNPVHAVRNFSFIKRHEKLLSTLMSTESKFCVLRHLNNISHNALAVSHHAPPKMKGQTLWARFISKANFEIYELKEEDLEEMFTKGSGPGGQSVQKTANCVVLKHKPTGIVVKCHQERSLEVNRRKARERLREMVDRKIHGENSYFAQKENLEREKIRKRKLQAKYKAEAKRALKLEKAAQREQSKNNSESEGANEELTHVEQTENGISQWKKDGKRALSIKISLAHSHVVPQCQQLGFDFHHAQPGYVLMVKWLPDEPNTFPEYANQYLGVAGFVVNSKNQVLVIQERYNLGMKHWKLPGGLADKGEGLAETAVREVKEETGVEAEFMSVLAFRHQHNFRWGCSDWYFICLMRPVTEDIVPCPREVAQCKWMDIDEYERDPSLTDANRHFVKCYREARKQGTWALTPTSVLSYNKKFYHDIYSIQSANQVTLYQYLYLSVIERHVGRVLGH</sequence>
<dbReference type="SUPFAM" id="SSF75620">
    <property type="entry name" value="Release factor"/>
    <property type="match status" value="1"/>
</dbReference>
<dbReference type="InterPro" id="IPR015797">
    <property type="entry name" value="NUDIX_hydrolase-like_dom_sf"/>
</dbReference>
<dbReference type="GO" id="GO:0047631">
    <property type="term" value="F:ADP-ribose diphosphatase activity"/>
    <property type="evidence" value="ECO:0007669"/>
    <property type="project" value="TreeGrafter"/>
</dbReference>
<dbReference type="Pfam" id="PF00472">
    <property type="entry name" value="RF-1"/>
    <property type="match status" value="1"/>
</dbReference>
<dbReference type="Pfam" id="PF18290">
    <property type="entry name" value="Nudix_hydro"/>
    <property type="match status" value="1"/>
</dbReference>
<dbReference type="GO" id="GO:0003747">
    <property type="term" value="F:translation release factor activity"/>
    <property type="evidence" value="ECO:0007669"/>
    <property type="project" value="InterPro"/>
</dbReference>
<dbReference type="GO" id="GO:0051287">
    <property type="term" value="F:NAD binding"/>
    <property type="evidence" value="ECO:0007669"/>
    <property type="project" value="TreeGrafter"/>
</dbReference>
<reference evidence="6" key="1">
    <citation type="submission" date="2019-08" db="EMBL/GenBank/DDBJ databases">
        <title>The improved chromosome-level genome for the pearl oyster Pinctada fucata martensii using PacBio sequencing and Hi-C.</title>
        <authorList>
            <person name="Zheng Z."/>
        </authorList>
    </citation>
    <scope>NUCLEOTIDE SEQUENCE</scope>
    <source>
        <strain evidence="6">ZZ-2019</strain>
        <tissue evidence="6">Adductor muscle</tissue>
    </source>
</reference>
<dbReference type="InterPro" id="IPR045853">
    <property type="entry name" value="Pep_chain_release_fac_I_sf"/>
</dbReference>
<gene>
    <name evidence="6" type="ORF">FSP39_011974</name>
</gene>
<dbReference type="InterPro" id="IPR040618">
    <property type="entry name" value="Pre-Nudix"/>
</dbReference>
<accession>A0AA88XGZ2</accession>
<keyword evidence="7" id="KW-1185">Reference proteome</keyword>
<evidence type="ECO:0000256" key="1">
    <source>
        <dbReference type="ARBA" id="ARBA00005582"/>
    </source>
</evidence>
<evidence type="ECO:0000313" key="6">
    <source>
        <dbReference type="EMBL" id="KAK3084348.1"/>
    </source>
</evidence>
<comment type="similarity">
    <text evidence="2">Belongs to the prokaryotic/mitochondrial release factor family.</text>
</comment>
<comment type="caution">
    <text evidence="6">The sequence shown here is derived from an EMBL/GenBank/DDBJ whole genome shotgun (WGS) entry which is preliminary data.</text>
</comment>
<evidence type="ECO:0000256" key="2">
    <source>
        <dbReference type="ARBA" id="ARBA00010835"/>
    </source>
</evidence>
<comment type="similarity">
    <text evidence="1">Belongs to the Nudix hydrolase family.</text>
</comment>
<dbReference type="InterPro" id="IPR020084">
    <property type="entry name" value="NUDIX_hydrolase_CS"/>
</dbReference>
<dbReference type="EMBL" id="VSWD01000013">
    <property type="protein sequence ID" value="KAK3084348.1"/>
    <property type="molecule type" value="Genomic_DNA"/>
</dbReference>
<dbReference type="InterPro" id="IPR000352">
    <property type="entry name" value="Pep_chain_release_fac_I"/>
</dbReference>
<dbReference type="PANTHER" id="PTHR13994:SF13">
    <property type="entry name" value="FI03680P"/>
    <property type="match status" value="1"/>
</dbReference>
<dbReference type="AlphaFoldDB" id="A0AA88XGZ2"/>
<dbReference type="Gene3D" id="3.90.79.10">
    <property type="entry name" value="Nucleoside Triphosphate Pyrophosphohydrolase"/>
    <property type="match status" value="1"/>
</dbReference>
<dbReference type="InterPro" id="IPR003293">
    <property type="entry name" value="Nudix_hydrolase6-like"/>
</dbReference>
<dbReference type="SUPFAM" id="SSF55811">
    <property type="entry name" value="Nudix"/>
    <property type="match status" value="1"/>
</dbReference>
<dbReference type="Pfam" id="PF00293">
    <property type="entry name" value="NUDIX"/>
    <property type="match status" value="1"/>
</dbReference>
<feature type="region of interest" description="Disordered" evidence="4">
    <location>
        <begin position="220"/>
        <end position="252"/>
    </location>
</feature>